<feature type="coiled-coil region" evidence="7">
    <location>
        <begin position="322"/>
        <end position="472"/>
    </location>
</feature>
<evidence type="ECO:0000256" key="3">
    <source>
        <dbReference type="ARBA" id="ARBA00022701"/>
    </source>
</evidence>
<dbReference type="InterPro" id="IPR036859">
    <property type="entry name" value="CAP-Gly_dom_sf"/>
</dbReference>
<dbReference type="SUPFAM" id="SSF74924">
    <property type="entry name" value="Cap-Gly domain"/>
    <property type="match status" value="2"/>
</dbReference>
<organism evidence="10 11">
    <name type="scientific">Acrobeloides nanus</name>
    <dbReference type="NCBI Taxonomy" id="290746"/>
    <lineage>
        <taxon>Eukaryota</taxon>
        <taxon>Metazoa</taxon>
        <taxon>Ecdysozoa</taxon>
        <taxon>Nematoda</taxon>
        <taxon>Chromadorea</taxon>
        <taxon>Rhabditida</taxon>
        <taxon>Tylenchina</taxon>
        <taxon>Cephalobomorpha</taxon>
        <taxon>Cephaloboidea</taxon>
        <taxon>Cephalobidae</taxon>
        <taxon>Acrobeloides</taxon>
    </lineage>
</organism>
<dbReference type="Proteomes" id="UP000887540">
    <property type="component" value="Unplaced"/>
</dbReference>
<feature type="domain" description="CAP-Gly" evidence="9">
    <location>
        <begin position="153"/>
        <end position="195"/>
    </location>
</feature>
<keyword evidence="3" id="KW-0493">Microtubule</keyword>
<evidence type="ECO:0000313" key="10">
    <source>
        <dbReference type="Proteomes" id="UP000887540"/>
    </source>
</evidence>
<evidence type="ECO:0000256" key="6">
    <source>
        <dbReference type="ARBA" id="ARBA00023212"/>
    </source>
</evidence>
<dbReference type="WBParaSite" id="ACRNAN_scaffold1542.g23664.t1">
    <property type="protein sequence ID" value="ACRNAN_scaffold1542.g23664.t1"/>
    <property type="gene ID" value="ACRNAN_scaffold1542.g23664"/>
</dbReference>
<accession>A0A914CX66</accession>
<keyword evidence="5 7" id="KW-0175">Coiled coil</keyword>
<dbReference type="PROSITE" id="PS00845">
    <property type="entry name" value="CAP_GLY_1"/>
    <property type="match status" value="2"/>
</dbReference>
<proteinExistence type="predicted"/>
<dbReference type="GO" id="GO:0005874">
    <property type="term" value="C:microtubule"/>
    <property type="evidence" value="ECO:0007669"/>
    <property type="project" value="UniProtKB-KW"/>
</dbReference>
<keyword evidence="2" id="KW-0963">Cytoplasm</keyword>
<dbReference type="PANTHER" id="PTHR18916">
    <property type="entry name" value="DYNACTIN 1-RELATED MICROTUBULE-BINDING"/>
    <property type="match status" value="1"/>
</dbReference>
<evidence type="ECO:0000256" key="1">
    <source>
        <dbReference type="ARBA" id="ARBA00004245"/>
    </source>
</evidence>
<dbReference type="InterPro" id="IPR000938">
    <property type="entry name" value="CAP-Gly_domain"/>
</dbReference>
<evidence type="ECO:0000259" key="9">
    <source>
        <dbReference type="PROSITE" id="PS50245"/>
    </source>
</evidence>
<evidence type="ECO:0000256" key="7">
    <source>
        <dbReference type="SAM" id="Coils"/>
    </source>
</evidence>
<feature type="coiled-coil region" evidence="7">
    <location>
        <begin position="1158"/>
        <end position="1321"/>
    </location>
</feature>
<keyword evidence="6" id="KW-0206">Cytoskeleton</keyword>
<evidence type="ECO:0000313" key="11">
    <source>
        <dbReference type="WBParaSite" id="ACRNAN_scaffold1542.g23664.t1"/>
    </source>
</evidence>
<feature type="compositionally biased region" description="Polar residues" evidence="8">
    <location>
        <begin position="229"/>
        <end position="242"/>
    </location>
</feature>
<keyword evidence="4" id="KW-0677">Repeat</keyword>
<feature type="domain" description="CAP-Gly" evidence="9">
    <location>
        <begin position="47"/>
        <end position="89"/>
    </location>
</feature>
<dbReference type="Gene3D" id="2.30.30.190">
    <property type="entry name" value="CAP Gly-rich-like domain"/>
    <property type="match status" value="2"/>
</dbReference>
<dbReference type="Pfam" id="PF16641">
    <property type="entry name" value="CLIP1_ZNF"/>
    <property type="match status" value="2"/>
</dbReference>
<feature type="coiled-coil region" evidence="7">
    <location>
        <begin position="838"/>
        <end position="1101"/>
    </location>
</feature>
<evidence type="ECO:0000256" key="4">
    <source>
        <dbReference type="ARBA" id="ARBA00022737"/>
    </source>
</evidence>
<feature type="region of interest" description="Disordered" evidence="8">
    <location>
        <begin position="222"/>
        <end position="249"/>
    </location>
</feature>
<dbReference type="PANTHER" id="PTHR18916:SF93">
    <property type="entry name" value="RESTIN HOMOLOG"/>
    <property type="match status" value="1"/>
</dbReference>
<reference evidence="11" key="1">
    <citation type="submission" date="2022-11" db="UniProtKB">
        <authorList>
            <consortium name="WormBaseParasite"/>
        </authorList>
    </citation>
    <scope>IDENTIFICATION</scope>
</reference>
<dbReference type="Pfam" id="PF01302">
    <property type="entry name" value="CAP_GLY"/>
    <property type="match status" value="2"/>
</dbReference>
<protein>
    <submittedName>
        <fullName evidence="11">CAP-Gly domain-containing protein</fullName>
    </submittedName>
</protein>
<evidence type="ECO:0000256" key="2">
    <source>
        <dbReference type="ARBA" id="ARBA00022490"/>
    </source>
</evidence>
<keyword evidence="10" id="KW-1185">Reference proteome</keyword>
<evidence type="ECO:0000256" key="8">
    <source>
        <dbReference type="SAM" id="MobiDB-lite"/>
    </source>
</evidence>
<name>A0A914CX66_9BILA</name>
<dbReference type="PROSITE" id="PS50245">
    <property type="entry name" value="CAP_GLY_2"/>
    <property type="match status" value="2"/>
</dbReference>
<feature type="coiled-coil region" evidence="7">
    <location>
        <begin position="507"/>
        <end position="805"/>
    </location>
</feature>
<dbReference type="InterPro" id="IPR032108">
    <property type="entry name" value="CLIP1_ZNF"/>
</dbReference>
<comment type="subcellular location">
    <subcellularLocation>
        <location evidence="1">Cytoplasm</location>
        <location evidence="1">Cytoskeleton</location>
    </subcellularLocation>
</comment>
<sequence>MSNLKRTPSLGRLSTITTMSETPTNEIWSIGDRCSSTGRVGTVAFIGRTQFADGDWVGVVLDKPEGKNDGSINGIRYFECAANHGLFCRPGKITRIGPNPLDDSFQEGNELPEQLRAHESSPGSSHQYGQFGYDIGDQVYITGGKVGTVKFLGPVHFAAGTWAGIKLDTQTGKNDGSVMGKRYFECENGYGIFVKADQPKKVTPKPGLLPIRHTKTSALRTMKDGGDVETQSCASSTCSSRMGRSPMHAPKLNVVPASKAHEEAMNTLKTYLKEKENHVVSLTTELDQARGEIGVLMQKLQKSEASHSHKTPEVPQQVQEELKKVQAEREEISRKILDLEEIISQQKEEIETLKFESEEKRILEQELKEIKEAKRRDEDTDINSQILLNEDIQKLQQEKLQLVSQLEESQSRIQQLEDQNKGSDNVLQANIQEMNVEKQKLEEQLKMSNNKVAELEEKVKNHESLQLAFQETNVEKQKLVDELTQTSTLITELQLKLKDQEHLKSTLDAISDEKSSLQTELDTVKERNLQLEQDLKKMLDASQQENASLDSTLQVLQSEKHRLNIELEQALLQAKTFEEELKETKTLLQTQLDNAISDKSILNKELDDIKNKNVDLKKQIQEMIETINKGKVEFQSIHTEKDELNKTLQEALQKTTELETLNRIHTQQDLGDSEKLKLAEEIENLKIHNDELDKKLKELFDSSNKDKTVFDSNIEILKNEKETLGQELDQTRLNFNKLESELQETKTKLQAQLDSTILEKSNLTKELDEIKANKNEIEQRLQQILDNSNKNESELKTEVQKLNLSKSETEKLLSETKQHVIDLEKRLRDVLDSSNSIETNVRQELERHVSEKEKLQSELAETKQTMLQFQATQEELKSSKSEIDNQLSILQQQFGILENKHIEVVDKNNEETLKLKQELQQNIELKEKLHSELAETKQVLQLTQAEIEELKKSKDEISKLMESTKQQANDIEKQLQDLKASSMNTETNLKQELHQHIDQKVALELALNEVKQSVLVAQAEIESLTKSKSDIEQQLTETQKQAKDLEAQLQKVMDSSSNIELHVKQESQRHIEEKENMKTELEQAKQSLIQAQAENEEVKKWQIEAQRKIADSDAKLNEKLESEAQLMREVEALQTLCSMEKSEKEALQTKLTHQATQQETYENSSKQQQEQIIQLQNNLKEVEKANLEKVSGYELQLKNLNKSFDEAQNMIDEMTKKLSQVEQEKGLDNEKIKEIDSLKAEISHITLEKDSLVQKYKEEIDQLRQREQTAQNDIVTLNEKLVRLQNVPPPSTDIADYLQQIDFLNSIIAQKQRDISHLKAQNDLLLLGEPVYDGPTKKDKNHFYQKVARSYCDICEEFDLHETEDCPKQSSDYNEMNEHTTTMPGLNGGSSVVITPSKSTGKKVKPPPRAYCDHCEEFGHDISECKKKEID</sequence>
<dbReference type="SMART" id="SM01052">
    <property type="entry name" value="CAP_GLY"/>
    <property type="match status" value="2"/>
</dbReference>
<evidence type="ECO:0000256" key="5">
    <source>
        <dbReference type="ARBA" id="ARBA00023054"/>
    </source>
</evidence>